<proteinExistence type="predicted"/>
<dbReference type="Proteomes" id="UP000002878">
    <property type="component" value="Chromosome"/>
</dbReference>
<evidence type="ECO:0000313" key="3">
    <source>
        <dbReference type="Proteomes" id="UP000002878"/>
    </source>
</evidence>
<sequence length="41" mass="4698">MAKGYAEMTEINLEMSEAFHHAENEAETTTNTLVNGEYKEY</sequence>
<dbReference type="GO" id="GO:0006355">
    <property type="term" value="P:regulation of DNA-templated transcription"/>
    <property type="evidence" value="ECO:0007669"/>
    <property type="project" value="InterPro"/>
</dbReference>
<evidence type="ECO:0000313" key="2">
    <source>
        <dbReference type="EMBL" id="AFJ62006.1"/>
    </source>
</evidence>
<dbReference type="InterPro" id="IPR013321">
    <property type="entry name" value="Arc_rbn_hlx_hlx"/>
</dbReference>
<dbReference type="AlphaFoldDB" id="I2C5T2"/>
<name>I2C5T2_BACAY</name>
<dbReference type="Gene3D" id="1.10.1220.10">
    <property type="entry name" value="Met repressor-like"/>
    <property type="match status" value="1"/>
</dbReference>
<feature type="region of interest" description="Disordered" evidence="1">
    <location>
        <begin position="22"/>
        <end position="41"/>
    </location>
</feature>
<gene>
    <name evidence="2" type="ORF">MUS_2041</name>
</gene>
<dbReference type="HOGENOM" id="CLU_3265131_0_0_9"/>
<organism evidence="2 3">
    <name type="scientific">Bacillus amyloliquefaciens (strain Y2)</name>
    <name type="common">Bacillus amyloliquefaciens subsp. plantarum (strain B9601-Y2)</name>
    <dbReference type="NCBI Taxonomy" id="1155777"/>
    <lineage>
        <taxon>Bacteria</taxon>
        <taxon>Bacillati</taxon>
        <taxon>Bacillota</taxon>
        <taxon>Bacilli</taxon>
        <taxon>Bacillales</taxon>
        <taxon>Bacillaceae</taxon>
        <taxon>Bacillus</taxon>
        <taxon>Bacillus amyloliquefaciens group</taxon>
    </lineage>
</organism>
<dbReference type="KEGG" id="bqy:MUS_2041"/>
<protein>
    <submittedName>
        <fullName evidence="2">Uncharacterized protein</fullName>
    </submittedName>
</protein>
<reference evidence="2 3" key="1">
    <citation type="journal article" date="2012" name="J. Biotechnol.">
        <title>Genome sequence of the plant growth promoting strain Bacillus amyloliquefaciens subsp. plantarum B9601-Y2 and expression of mersacidin and other secondary metabolites.</title>
        <authorList>
            <person name="He P."/>
            <person name="Hao K."/>
            <person name="Blom J."/>
            <person name="Ruckert C."/>
            <person name="Vater J."/>
            <person name="Mao Z."/>
            <person name="Wu Y."/>
            <person name="Hou M."/>
            <person name="He P."/>
            <person name="He Y."/>
            <person name="Borriss R."/>
        </authorList>
    </citation>
    <scope>NUCLEOTIDE SEQUENCE [LARGE SCALE GENOMIC DNA]</scope>
    <source>
        <strain evidence="2">Y2</strain>
    </source>
</reference>
<accession>I2C5T2</accession>
<dbReference type="PATRIC" id="fig|1126211.3.peg.1956"/>
<dbReference type="EMBL" id="CP003332">
    <property type="protein sequence ID" value="AFJ62006.1"/>
    <property type="molecule type" value="Genomic_DNA"/>
</dbReference>
<evidence type="ECO:0000256" key="1">
    <source>
        <dbReference type="SAM" id="MobiDB-lite"/>
    </source>
</evidence>